<feature type="transmembrane region" description="Helical" evidence="8">
    <location>
        <begin position="366"/>
        <end position="387"/>
    </location>
</feature>
<evidence type="ECO:0000256" key="5">
    <source>
        <dbReference type="ARBA" id="ARBA00022989"/>
    </source>
</evidence>
<dbReference type="Pfam" id="PF02386">
    <property type="entry name" value="TrkH"/>
    <property type="match status" value="2"/>
</dbReference>
<dbReference type="PANTHER" id="PTHR32024:SF1">
    <property type="entry name" value="KTR SYSTEM POTASSIUM UPTAKE PROTEIN B"/>
    <property type="match status" value="1"/>
</dbReference>
<feature type="transmembrane region" description="Helical" evidence="8">
    <location>
        <begin position="393"/>
        <end position="414"/>
    </location>
</feature>
<evidence type="ECO:0000256" key="4">
    <source>
        <dbReference type="ARBA" id="ARBA00022692"/>
    </source>
</evidence>
<reference evidence="9" key="1">
    <citation type="submission" date="2020-10" db="EMBL/GenBank/DDBJ databases">
        <authorList>
            <person name="Gilroy R."/>
        </authorList>
    </citation>
    <scope>NUCLEOTIDE SEQUENCE</scope>
    <source>
        <strain evidence="9">14700</strain>
    </source>
</reference>
<dbReference type="PANTHER" id="PTHR32024">
    <property type="entry name" value="TRK SYSTEM POTASSIUM UPTAKE PROTEIN TRKG-RELATED"/>
    <property type="match status" value="1"/>
</dbReference>
<feature type="transmembrane region" description="Helical" evidence="8">
    <location>
        <begin position="157"/>
        <end position="177"/>
    </location>
</feature>
<evidence type="ECO:0000313" key="10">
    <source>
        <dbReference type="Proteomes" id="UP000810292"/>
    </source>
</evidence>
<dbReference type="AlphaFoldDB" id="A0A9D9IBI7"/>
<feature type="transmembrane region" description="Helical" evidence="8">
    <location>
        <begin position="336"/>
        <end position="354"/>
    </location>
</feature>
<feature type="transmembrane region" description="Helical" evidence="8">
    <location>
        <begin position="274"/>
        <end position="291"/>
    </location>
</feature>
<gene>
    <name evidence="9" type="ORF">IAA72_02985</name>
</gene>
<evidence type="ECO:0000256" key="3">
    <source>
        <dbReference type="ARBA" id="ARBA00022475"/>
    </source>
</evidence>
<evidence type="ECO:0000256" key="8">
    <source>
        <dbReference type="SAM" id="Phobius"/>
    </source>
</evidence>
<sequence length="431" mass="46389">MRAKRRLQPGLQLALGFLGVITIGTLLLLLPISQNEGENLKAIDALFISTSAVCVTGLTPVDISVTLSPFGTTVMMLLIQIGGLGYAVIAVIIIRLTSGKLDLSSRNLLRDSFGADHRVRVWKLFFTAIAVTFTAELIGAILLFIGFSGHGYSLGRTIYLALFHSVSAFNNAGFDLFSTSLMSWNDSALVLVTIALLIVSGGLGFLLYTDLIALVTKRKKVSLHTKIVLSTTLLLIVTGTVLFYFILPDIDLKNAFFQSVTTRTAGYFSYDQTTLPPAGVILTIVLMFIGASPGSTGGGVKTTSIFTALKATFSLLLGRKTTAFRREISNESVMKAFFVIIISVLLLAVATLILSMTDPEFTSDKLLYEAVSAYATVGLTMGVTPYISFAGKIVLIILMFLGRVGFMTIISAFASRKSSQVNLIEEKIIIG</sequence>
<feature type="transmembrane region" description="Helical" evidence="8">
    <location>
        <begin position="227"/>
        <end position="247"/>
    </location>
</feature>
<protein>
    <submittedName>
        <fullName evidence="9">H(+)-transporting ATPase</fullName>
    </submittedName>
</protein>
<evidence type="ECO:0000256" key="1">
    <source>
        <dbReference type="ARBA" id="ARBA00004651"/>
    </source>
</evidence>
<evidence type="ECO:0000256" key="2">
    <source>
        <dbReference type="ARBA" id="ARBA00022448"/>
    </source>
</evidence>
<comment type="caution">
    <text evidence="9">The sequence shown here is derived from an EMBL/GenBank/DDBJ whole genome shotgun (WGS) entry which is preliminary data.</text>
</comment>
<reference evidence="9" key="2">
    <citation type="journal article" date="2021" name="PeerJ">
        <title>Extensive microbial diversity within the chicken gut microbiome revealed by metagenomics and culture.</title>
        <authorList>
            <person name="Gilroy R."/>
            <person name="Ravi A."/>
            <person name="Getino M."/>
            <person name="Pursley I."/>
            <person name="Horton D.L."/>
            <person name="Alikhan N.F."/>
            <person name="Baker D."/>
            <person name="Gharbi K."/>
            <person name="Hall N."/>
            <person name="Watson M."/>
            <person name="Adriaenssens E.M."/>
            <person name="Foster-Nyarko E."/>
            <person name="Jarju S."/>
            <person name="Secka A."/>
            <person name="Antonio M."/>
            <person name="Oren A."/>
            <person name="Chaudhuri R.R."/>
            <person name="La Ragione R."/>
            <person name="Hildebrand F."/>
            <person name="Pallen M.J."/>
        </authorList>
    </citation>
    <scope>NUCLEOTIDE SEQUENCE</scope>
    <source>
        <strain evidence="9">14700</strain>
    </source>
</reference>
<comment type="subcellular location">
    <subcellularLocation>
        <location evidence="1">Cell membrane</location>
        <topology evidence="1">Multi-pass membrane protein</topology>
    </subcellularLocation>
</comment>
<evidence type="ECO:0000256" key="7">
    <source>
        <dbReference type="ARBA" id="ARBA00023136"/>
    </source>
</evidence>
<dbReference type="InterPro" id="IPR003445">
    <property type="entry name" value="Cat_transpt"/>
</dbReference>
<organism evidence="9 10">
    <name type="scientific">Candidatus Ornithospirochaeta stercoravium</name>
    <dbReference type="NCBI Taxonomy" id="2840897"/>
    <lineage>
        <taxon>Bacteria</taxon>
        <taxon>Pseudomonadati</taxon>
        <taxon>Spirochaetota</taxon>
        <taxon>Spirochaetia</taxon>
        <taxon>Spirochaetales</taxon>
        <taxon>Spirochaetaceae</taxon>
        <taxon>Spirochaetaceae incertae sedis</taxon>
        <taxon>Candidatus Ornithospirochaeta</taxon>
    </lineage>
</organism>
<dbReference type="EMBL" id="JADIMF010000049">
    <property type="protein sequence ID" value="MBO8468733.1"/>
    <property type="molecule type" value="Genomic_DNA"/>
</dbReference>
<accession>A0A9D9IBI7</accession>
<proteinExistence type="predicted"/>
<dbReference type="GO" id="GO:0008324">
    <property type="term" value="F:monoatomic cation transmembrane transporter activity"/>
    <property type="evidence" value="ECO:0007669"/>
    <property type="project" value="InterPro"/>
</dbReference>
<keyword evidence="2" id="KW-0813">Transport</keyword>
<feature type="transmembrane region" description="Helical" evidence="8">
    <location>
        <begin position="124"/>
        <end position="145"/>
    </location>
</feature>
<dbReference type="GO" id="GO:0030001">
    <property type="term" value="P:metal ion transport"/>
    <property type="evidence" value="ECO:0007669"/>
    <property type="project" value="UniProtKB-ARBA"/>
</dbReference>
<dbReference type="GO" id="GO:0005886">
    <property type="term" value="C:plasma membrane"/>
    <property type="evidence" value="ECO:0007669"/>
    <property type="project" value="UniProtKB-SubCell"/>
</dbReference>
<name>A0A9D9IBI7_9SPIO</name>
<feature type="transmembrane region" description="Helical" evidence="8">
    <location>
        <begin position="45"/>
        <end position="65"/>
    </location>
</feature>
<evidence type="ECO:0000256" key="6">
    <source>
        <dbReference type="ARBA" id="ARBA00023065"/>
    </source>
</evidence>
<keyword evidence="3" id="KW-1003">Cell membrane</keyword>
<keyword evidence="4 8" id="KW-0812">Transmembrane</keyword>
<feature type="transmembrane region" description="Helical" evidence="8">
    <location>
        <begin position="12"/>
        <end position="33"/>
    </location>
</feature>
<feature type="transmembrane region" description="Helical" evidence="8">
    <location>
        <begin position="77"/>
        <end position="96"/>
    </location>
</feature>
<keyword evidence="5 8" id="KW-1133">Transmembrane helix</keyword>
<keyword evidence="7 8" id="KW-0472">Membrane</keyword>
<feature type="transmembrane region" description="Helical" evidence="8">
    <location>
        <begin position="189"/>
        <end position="215"/>
    </location>
</feature>
<evidence type="ECO:0000313" key="9">
    <source>
        <dbReference type="EMBL" id="MBO8468733.1"/>
    </source>
</evidence>
<dbReference type="Proteomes" id="UP000810292">
    <property type="component" value="Unassembled WGS sequence"/>
</dbReference>
<keyword evidence="6" id="KW-0406">Ion transport</keyword>